<dbReference type="InterPro" id="IPR047215">
    <property type="entry name" value="Galactose_mutarotase-like"/>
</dbReference>
<dbReference type="PANTHER" id="PTHR10091">
    <property type="entry name" value="ALDOSE-1-EPIMERASE"/>
    <property type="match status" value="1"/>
</dbReference>
<name>A0ABM8B407_9BACT</name>
<gene>
    <name evidence="6" type="primary">galM</name>
    <name evidence="6" type="ORF">SYK_29250</name>
</gene>
<dbReference type="Gene3D" id="2.70.98.10">
    <property type="match status" value="1"/>
</dbReference>
<dbReference type="InterPro" id="IPR008183">
    <property type="entry name" value="Aldose_1/G6P_1-epimerase"/>
</dbReference>
<keyword evidence="4 5" id="KW-0119">Carbohydrate metabolism</keyword>
<evidence type="ECO:0000256" key="1">
    <source>
        <dbReference type="ARBA" id="ARBA00005028"/>
    </source>
</evidence>
<dbReference type="CDD" id="cd09019">
    <property type="entry name" value="galactose_mutarotase_like"/>
    <property type="match status" value="1"/>
</dbReference>
<keyword evidence="7" id="KW-1185">Reference proteome</keyword>
<evidence type="ECO:0000256" key="3">
    <source>
        <dbReference type="ARBA" id="ARBA00023235"/>
    </source>
</evidence>
<evidence type="ECO:0000256" key="2">
    <source>
        <dbReference type="ARBA" id="ARBA00006206"/>
    </source>
</evidence>
<dbReference type="Pfam" id="PF01263">
    <property type="entry name" value="Aldose_epim"/>
    <property type="match status" value="1"/>
</dbReference>
<dbReference type="NCBIfam" id="NF008277">
    <property type="entry name" value="PRK11055.1"/>
    <property type="match status" value="1"/>
</dbReference>
<evidence type="ECO:0000256" key="5">
    <source>
        <dbReference type="PIRNR" id="PIRNR005096"/>
    </source>
</evidence>
<evidence type="ECO:0000313" key="7">
    <source>
        <dbReference type="Proteomes" id="UP001317742"/>
    </source>
</evidence>
<dbReference type="Proteomes" id="UP001317742">
    <property type="component" value="Chromosome"/>
</dbReference>
<protein>
    <recommendedName>
        <fullName evidence="5">Aldose 1-epimerase</fullName>
        <ecNumber evidence="5">5.1.3.3</ecNumber>
    </recommendedName>
</protein>
<keyword evidence="3 5" id="KW-0413">Isomerase</keyword>
<dbReference type="InterPro" id="IPR011013">
    <property type="entry name" value="Gal_mutarotase_sf_dom"/>
</dbReference>
<evidence type="ECO:0000313" key="6">
    <source>
        <dbReference type="EMBL" id="BDQ38565.1"/>
    </source>
</evidence>
<dbReference type="PIRSF" id="PIRSF005096">
    <property type="entry name" value="GALM"/>
    <property type="match status" value="1"/>
</dbReference>
<comment type="similarity">
    <text evidence="2 5">Belongs to the aldose epimerase family.</text>
</comment>
<accession>A0ABM8B407</accession>
<dbReference type="EC" id="5.1.3.3" evidence="5"/>
<comment type="catalytic activity">
    <reaction evidence="5">
        <text>alpha-D-glucose = beta-D-glucose</text>
        <dbReference type="Rhea" id="RHEA:10264"/>
        <dbReference type="ChEBI" id="CHEBI:15903"/>
        <dbReference type="ChEBI" id="CHEBI:17925"/>
        <dbReference type="EC" id="5.1.3.3"/>
    </reaction>
</comment>
<evidence type="ECO:0000256" key="4">
    <source>
        <dbReference type="ARBA" id="ARBA00023277"/>
    </source>
</evidence>
<dbReference type="SUPFAM" id="SSF74650">
    <property type="entry name" value="Galactose mutarotase-like"/>
    <property type="match status" value="1"/>
</dbReference>
<dbReference type="PANTHER" id="PTHR10091:SF0">
    <property type="entry name" value="GALACTOSE MUTAROTASE"/>
    <property type="match status" value="1"/>
</dbReference>
<dbReference type="RefSeq" id="WP_281761061.1">
    <property type="nucleotide sequence ID" value="NZ_AP026709.1"/>
</dbReference>
<dbReference type="InterPro" id="IPR015443">
    <property type="entry name" value="Aldose_1-epimerase"/>
</dbReference>
<organism evidence="6 7">
    <name type="scientific">Pseudodesulfovibrio nedwellii</name>
    <dbReference type="NCBI Taxonomy" id="2973072"/>
    <lineage>
        <taxon>Bacteria</taxon>
        <taxon>Pseudomonadati</taxon>
        <taxon>Thermodesulfobacteriota</taxon>
        <taxon>Desulfovibrionia</taxon>
        <taxon>Desulfovibrionales</taxon>
        <taxon>Desulfovibrionaceae</taxon>
    </lineage>
</organism>
<reference evidence="6 7" key="1">
    <citation type="submission" date="2022-08" db="EMBL/GenBank/DDBJ databases">
        <title>Genome Sequence of the sulphate-reducing bacterium, Pseudodesulfovibrio sp. SYK.</title>
        <authorList>
            <person name="Kondo R."/>
            <person name="Kataoka T."/>
        </authorList>
    </citation>
    <scope>NUCLEOTIDE SEQUENCE [LARGE SCALE GENOMIC DNA]</scope>
    <source>
        <strain evidence="6 7">SYK</strain>
    </source>
</reference>
<comment type="pathway">
    <text evidence="1 5">Carbohydrate metabolism; hexose metabolism.</text>
</comment>
<proteinExistence type="inferred from homology"/>
<dbReference type="EMBL" id="AP026709">
    <property type="protein sequence ID" value="BDQ38565.1"/>
    <property type="molecule type" value="Genomic_DNA"/>
</dbReference>
<dbReference type="InterPro" id="IPR014718">
    <property type="entry name" value="GH-type_carb-bd"/>
</dbReference>
<sequence>MSIQRTRWGTLDDGTPVDLFTLTNSGGMEASIATYGGILTRLTAPDRDGNLADVTLGFDSLEEYVADPWYFGSLIGRVANRVSHACFALNGKFFELEENCGEHHLHGGSGGFHKQVWDGESVETDDGPGVLLRYVSPDQEMGYPGRLECSAMYVLTADGLRLDFKATTDNPTVVNSTLHSYFNLSANPDENCLGHELCIPASRILETDASLIPTGRITDVASTPFDFMHPATIGSRIANNNDGRGYDHYFVLDNSATTLRPAATVFEPVSGRGMEVWTTSPGVQFYSGDYIPDLLPGKGRLVYGSHSGFCLEAQGFVDAPNQPGFPEVSLETGQEFVQTILFKFFVK</sequence>